<evidence type="ECO:0000259" key="6">
    <source>
        <dbReference type="PROSITE" id="PS50102"/>
    </source>
</evidence>
<dbReference type="GO" id="GO:0006355">
    <property type="term" value="P:regulation of DNA-templated transcription"/>
    <property type="evidence" value="ECO:0007669"/>
    <property type="project" value="InterPro"/>
</dbReference>
<reference evidence="7" key="1">
    <citation type="submission" date="2021-02" db="EMBL/GenBank/DDBJ databases">
        <authorList>
            <person name="Nowell W R."/>
        </authorList>
    </citation>
    <scope>NUCLEOTIDE SEQUENCE</scope>
</reference>
<dbReference type="InterPro" id="IPR000504">
    <property type="entry name" value="RRM_dom"/>
</dbReference>
<evidence type="ECO:0000256" key="2">
    <source>
        <dbReference type="ARBA" id="ARBA00022884"/>
    </source>
</evidence>
<keyword evidence="2 4" id="KW-0694">RNA-binding</keyword>
<comment type="caution">
    <text evidence="7">The sequence shown here is derived from an EMBL/GenBank/DDBJ whole genome shotgun (WGS) entry which is preliminary data.</text>
</comment>
<evidence type="ECO:0000256" key="3">
    <source>
        <dbReference type="ARBA" id="ARBA00023242"/>
    </source>
</evidence>
<dbReference type="InterPro" id="IPR012677">
    <property type="entry name" value="Nucleotide-bd_a/b_plait_sf"/>
</dbReference>
<dbReference type="PANTHER" id="PTHR23238">
    <property type="entry name" value="RNA BINDING PROTEIN"/>
    <property type="match status" value="1"/>
</dbReference>
<dbReference type="SUPFAM" id="SSF54928">
    <property type="entry name" value="RNA-binding domain, RBD"/>
    <property type="match status" value="1"/>
</dbReference>
<feature type="region of interest" description="Disordered" evidence="5">
    <location>
        <begin position="84"/>
        <end position="128"/>
    </location>
</feature>
<name>A0A815G9B1_9BILA</name>
<dbReference type="AlphaFoldDB" id="A0A815G9B1"/>
<comment type="subcellular location">
    <subcellularLocation>
        <location evidence="1">Nucleus</location>
    </subcellularLocation>
</comment>
<dbReference type="InterPro" id="IPR035979">
    <property type="entry name" value="RBD_domain_sf"/>
</dbReference>
<keyword evidence="3" id="KW-0539">Nucleus</keyword>
<keyword evidence="8" id="KW-1185">Reference proteome</keyword>
<evidence type="ECO:0000313" key="8">
    <source>
        <dbReference type="Proteomes" id="UP000663870"/>
    </source>
</evidence>
<gene>
    <name evidence="7" type="ORF">JXQ802_LOCUS31304</name>
</gene>
<dbReference type="Gene3D" id="3.30.70.330">
    <property type="match status" value="1"/>
</dbReference>
<protein>
    <recommendedName>
        <fullName evidence="6">RRM domain-containing protein</fullName>
    </recommendedName>
</protein>
<dbReference type="Proteomes" id="UP000663870">
    <property type="component" value="Unassembled WGS sequence"/>
</dbReference>
<evidence type="ECO:0000256" key="1">
    <source>
        <dbReference type="ARBA" id="ARBA00004123"/>
    </source>
</evidence>
<dbReference type="PROSITE" id="PS50102">
    <property type="entry name" value="RRM"/>
    <property type="match status" value="1"/>
</dbReference>
<accession>A0A815G9B1</accession>
<sequence>MATAQPVYDYSTYDYSYDTSSAAAYSSYPGYESSASYATSGAYDGYATSAAYSMDASTGSPYTTVDPYSGYPTTAYGYPTTAATTGAPSSTTSQTGYAASYSSSPPNSSYAYDSRRTTSPPPSSSSASSAHYAAYDYTSSITGAYATTPSSNATYSPYKTVSATNGSPSSSVYSTYATSVPPPHGTYSIPPGSHLAGTMGPSHIYASSATDMIPRRSDYYPSSQMPHAMHYVHHQSQRIPYRLPPRGGYQRELDEPGDESALLRHVVYITGLPKEIQNETLADVFGASCGLIAPVDVRSPKPKIWVYKDRQTREGKGEATITFIHPESCQMAINYFNGKELFGREIRVTLCPRRLYNMQKQNTPFNPAAPPMNTTTPISSMIKSISTNNNAVITTTMTSSTSTTTTTTATSSSTTPTTASSNIVTTANPIATISSSTLGLPRQLNHSLFKFRQTPEQQRGLLPTPPNSFVAPIMNNALLRDGVRKELPRIALNRGNSTNPVGVRPKPY</sequence>
<proteinExistence type="predicted"/>
<feature type="region of interest" description="Disordered" evidence="5">
    <location>
        <begin position="399"/>
        <end position="420"/>
    </location>
</feature>
<feature type="compositionally biased region" description="Low complexity" evidence="5">
    <location>
        <begin position="84"/>
        <end position="112"/>
    </location>
</feature>
<organism evidence="7 8">
    <name type="scientific">Rotaria sordida</name>
    <dbReference type="NCBI Taxonomy" id="392033"/>
    <lineage>
        <taxon>Eukaryota</taxon>
        <taxon>Metazoa</taxon>
        <taxon>Spiralia</taxon>
        <taxon>Gnathifera</taxon>
        <taxon>Rotifera</taxon>
        <taxon>Eurotatoria</taxon>
        <taxon>Bdelloidea</taxon>
        <taxon>Philodinida</taxon>
        <taxon>Philodinidae</taxon>
        <taxon>Rotaria</taxon>
    </lineage>
</organism>
<feature type="domain" description="RRM" evidence="6">
    <location>
        <begin position="265"/>
        <end position="353"/>
    </location>
</feature>
<dbReference type="InterPro" id="IPR034870">
    <property type="entry name" value="TET_fam"/>
</dbReference>
<dbReference type="GO" id="GO:0003723">
    <property type="term" value="F:RNA binding"/>
    <property type="evidence" value="ECO:0007669"/>
    <property type="project" value="UniProtKB-UniRule"/>
</dbReference>
<dbReference type="Pfam" id="PF00076">
    <property type="entry name" value="RRM_1"/>
    <property type="match status" value="1"/>
</dbReference>
<evidence type="ECO:0000256" key="4">
    <source>
        <dbReference type="PROSITE-ProRule" id="PRU00176"/>
    </source>
</evidence>
<evidence type="ECO:0000256" key="5">
    <source>
        <dbReference type="SAM" id="MobiDB-lite"/>
    </source>
</evidence>
<dbReference type="GO" id="GO:0005634">
    <property type="term" value="C:nucleus"/>
    <property type="evidence" value="ECO:0007669"/>
    <property type="project" value="UniProtKB-SubCell"/>
</dbReference>
<dbReference type="EMBL" id="CAJNOL010001318">
    <property type="protein sequence ID" value="CAF1335709.1"/>
    <property type="molecule type" value="Genomic_DNA"/>
</dbReference>
<dbReference type="SMART" id="SM00360">
    <property type="entry name" value="RRM"/>
    <property type="match status" value="1"/>
</dbReference>
<evidence type="ECO:0000313" key="7">
    <source>
        <dbReference type="EMBL" id="CAF1335709.1"/>
    </source>
</evidence>